<keyword evidence="9" id="KW-0012">Acyltransferase</keyword>
<comment type="subcellular location">
    <subcellularLocation>
        <location evidence="2">Cytoplasm</location>
    </subcellularLocation>
    <subcellularLocation>
        <location evidence="1">Nucleus</location>
    </subcellularLocation>
</comment>
<evidence type="ECO:0000256" key="3">
    <source>
        <dbReference type="ARBA" id="ARBA00008870"/>
    </source>
</evidence>
<dbReference type="PANTHER" id="PTHR20531">
    <property type="entry name" value="N-ALPHA-ACETYLTRANSFERASE 40"/>
    <property type="match status" value="1"/>
</dbReference>
<organism evidence="13 14">
    <name type="scientific">Elaphomyces granulatus</name>
    <dbReference type="NCBI Taxonomy" id="519963"/>
    <lineage>
        <taxon>Eukaryota</taxon>
        <taxon>Fungi</taxon>
        <taxon>Dikarya</taxon>
        <taxon>Ascomycota</taxon>
        <taxon>Pezizomycotina</taxon>
        <taxon>Eurotiomycetes</taxon>
        <taxon>Eurotiomycetidae</taxon>
        <taxon>Eurotiales</taxon>
        <taxon>Elaphomycetaceae</taxon>
        <taxon>Elaphomyces</taxon>
    </lineage>
</organism>
<dbReference type="Gene3D" id="3.40.630.30">
    <property type="match status" value="1"/>
</dbReference>
<evidence type="ECO:0000256" key="9">
    <source>
        <dbReference type="ARBA" id="ARBA00023315"/>
    </source>
</evidence>
<dbReference type="EMBL" id="NPHW01003773">
    <property type="protein sequence ID" value="OXV08985.1"/>
    <property type="molecule type" value="Genomic_DNA"/>
</dbReference>
<dbReference type="InterPro" id="IPR016181">
    <property type="entry name" value="Acyl_CoA_acyltransferase"/>
</dbReference>
<dbReference type="PANTHER" id="PTHR20531:SF1">
    <property type="entry name" value="N-ALPHA-ACETYLTRANSFERASE 40"/>
    <property type="match status" value="1"/>
</dbReference>
<sequence>MKLLGSHKITFGDLWAVRAGRISNEPSQPKPIPLVEHINTLPIAQFIERYLPLASRQIQIPSPAKSSQPFSDAAQNCNHTVGGITLEFDIHSAESIPASDFQACFDFIELTSSRHYTNSSVGWSPSKKMKEMRLPDMRYILLRKAREQRDGVSDKATANTTIHKQGILGFLSFMVTYENGKEVAYCYEVHLSVAVQGRGLGSQLIRLLEEIAQKIGLGKIMLTVFKSNKTALQFYEKLGFAVDEHSPQPRKLRNGAVKETDYLILSKKVDVNDFSIEQ</sequence>
<dbReference type="InterPro" id="IPR000182">
    <property type="entry name" value="GNAT_dom"/>
</dbReference>
<evidence type="ECO:0000256" key="8">
    <source>
        <dbReference type="ARBA" id="ARBA00023242"/>
    </source>
</evidence>
<gene>
    <name evidence="13" type="ORF">Egran_03252</name>
</gene>
<dbReference type="GO" id="GO:1990189">
    <property type="term" value="F:protein N-terminal-serine acetyltransferase activity"/>
    <property type="evidence" value="ECO:0007669"/>
    <property type="project" value="UniProtKB-EC"/>
</dbReference>
<dbReference type="GO" id="GO:0005737">
    <property type="term" value="C:cytoplasm"/>
    <property type="evidence" value="ECO:0007669"/>
    <property type="project" value="UniProtKB-SubCell"/>
</dbReference>
<dbReference type="InterPro" id="IPR039949">
    <property type="entry name" value="NAA40"/>
</dbReference>
<dbReference type="AlphaFoldDB" id="A0A232LXU4"/>
<comment type="caution">
    <text evidence="13">The sequence shown here is derived from an EMBL/GenBank/DDBJ whole genome shotgun (WGS) entry which is preliminary data.</text>
</comment>
<dbReference type="EC" id="2.3.1.257" evidence="4"/>
<dbReference type="GO" id="GO:0043998">
    <property type="term" value="F:histone H2A acetyltransferase activity"/>
    <property type="evidence" value="ECO:0007669"/>
    <property type="project" value="InterPro"/>
</dbReference>
<keyword evidence="7" id="KW-0808">Transferase</keyword>
<evidence type="ECO:0000256" key="11">
    <source>
        <dbReference type="ARBA" id="ARBA00049524"/>
    </source>
</evidence>
<dbReference type="Pfam" id="PF00583">
    <property type="entry name" value="Acetyltransf_1"/>
    <property type="match status" value="1"/>
</dbReference>
<protein>
    <recommendedName>
        <fullName evidence="5">N-alpha-acetyltransferase 40</fullName>
        <ecNumber evidence="4">2.3.1.257</ecNumber>
    </recommendedName>
</protein>
<evidence type="ECO:0000259" key="12">
    <source>
        <dbReference type="PROSITE" id="PS51186"/>
    </source>
</evidence>
<proteinExistence type="inferred from homology"/>
<dbReference type="GO" id="GO:0010485">
    <property type="term" value="F:histone H4 acetyltransferase activity"/>
    <property type="evidence" value="ECO:0007669"/>
    <property type="project" value="InterPro"/>
</dbReference>
<dbReference type="CDD" id="cd04301">
    <property type="entry name" value="NAT_SF"/>
    <property type="match status" value="1"/>
</dbReference>
<name>A0A232LXU4_9EURO</name>
<evidence type="ECO:0000256" key="2">
    <source>
        <dbReference type="ARBA" id="ARBA00004496"/>
    </source>
</evidence>
<comment type="catalytic activity">
    <reaction evidence="10">
        <text>N-terminal L-seryl-[histone H2A] + acetyl-CoA = N-terminal N(alpha)-acetyl-L-seryl-[histone H2A] + CoA + H(+)</text>
        <dbReference type="Rhea" id="RHEA:50600"/>
        <dbReference type="Rhea" id="RHEA-COMP:12742"/>
        <dbReference type="Rhea" id="RHEA-COMP:12744"/>
        <dbReference type="ChEBI" id="CHEBI:15378"/>
        <dbReference type="ChEBI" id="CHEBI:57287"/>
        <dbReference type="ChEBI" id="CHEBI:57288"/>
        <dbReference type="ChEBI" id="CHEBI:64738"/>
        <dbReference type="ChEBI" id="CHEBI:83690"/>
        <dbReference type="EC" id="2.3.1.257"/>
    </reaction>
</comment>
<dbReference type="OrthoDB" id="424551at2759"/>
<evidence type="ECO:0000256" key="6">
    <source>
        <dbReference type="ARBA" id="ARBA00022490"/>
    </source>
</evidence>
<dbReference type="Proteomes" id="UP000243515">
    <property type="component" value="Unassembled WGS sequence"/>
</dbReference>
<keyword evidence="8" id="KW-0539">Nucleus</keyword>
<evidence type="ECO:0000313" key="14">
    <source>
        <dbReference type="Proteomes" id="UP000243515"/>
    </source>
</evidence>
<keyword evidence="6" id="KW-0963">Cytoplasm</keyword>
<reference evidence="13 14" key="1">
    <citation type="journal article" date="2015" name="Environ. Microbiol.">
        <title>Metagenome sequence of Elaphomyces granulatus from sporocarp tissue reveals Ascomycota ectomycorrhizal fingerprints of genome expansion and a Proteobacteria-rich microbiome.</title>
        <authorList>
            <person name="Quandt C.A."/>
            <person name="Kohler A."/>
            <person name="Hesse C.N."/>
            <person name="Sharpton T.J."/>
            <person name="Martin F."/>
            <person name="Spatafora J.W."/>
        </authorList>
    </citation>
    <scope>NUCLEOTIDE SEQUENCE [LARGE SCALE GENOMIC DNA]</scope>
    <source>
        <strain evidence="13 14">OSC145934</strain>
    </source>
</reference>
<evidence type="ECO:0000256" key="1">
    <source>
        <dbReference type="ARBA" id="ARBA00004123"/>
    </source>
</evidence>
<comment type="similarity">
    <text evidence="3">Belongs to the acetyltransferase family. NAA40 subfamily.</text>
</comment>
<dbReference type="SUPFAM" id="SSF55729">
    <property type="entry name" value="Acyl-CoA N-acyltransferases (Nat)"/>
    <property type="match status" value="1"/>
</dbReference>
<dbReference type="GO" id="GO:0005634">
    <property type="term" value="C:nucleus"/>
    <property type="evidence" value="ECO:0007669"/>
    <property type="project" value="UniProtKB-SubCell"/>
</dbReference>
<evidence type="ECO:0000313" key="13">
    <source>
        <dbReference type="EMBL" id="OXV08985.1"/>
    </source>
</evidence>
<accession>A0A232LXU4</accession>
<evidence type="ECO:0000256" key="4">
    <source>
        <dbReference type="ARBA" id="ARBA00012950"/>
    </source>
</evidence>
<evidence type="ECO:0000256" key="5">
    <source>
        <dbReference type="ARBA" id="ARBA00015043"/>
    </source>
</evidence>
<keyword evidence="14" id="KW-1185">Reference proteome</keyword>
<evidence type="ECO:0000256" key="10">
    <source>
        <dbReference type="ARBA" id="ARBA00047821"/>
    </source>
</evidence>
<feature type="domain" description="N-acetyltransferase" evidence="12">
    <location>
        <begin position="116"/>
        <end position="264"/>
    </location>
</feature>
<evidence type="ECO:0000256" key="7">
    <source>
        <dbReference type="ARBA" id="ARBA00022679"/>
    </source>
</evidence>
<dbReference type="PROSITE" id="PS51186">
    <property type="entry name" value="GNAT"/>
    <property type="match status" value="1"/>
</dbReference>
<comment type="catalytic activity">
    <reaction evidence="11">
        <text>N-terminal L-seryl-[histone H4] + acetyl-CoA = N-terminal N(alpha)-acetyl-L-seryl-[histone H4] + CoA + H(+)</text>
        <dbReference type="Rhea" id="RHEA:50596"/>
        <dbReference type="Rhea" id="RHEA-COMP:12740"/>
        <dbReference type="Rhea" id="RHEA-COMP:12743"/>
        <dbReference type="ChEBI" id="CHEBI:15378"/>
        <dbReference type="ChEBI" id="CHEBI:57287"/>
        <dbReference type="ChEBI" id="CHEBI:57288"/>
        <dbReference type="ChEBI" id="CHEBI:64738"/>
        <dbReference type="ChEBI" id="CHEBI:83690"/>
        <dbReference type="EC" id="2.3.1.257"/>
    </reaction>
</comment>